<dbReference type="Gene3D" id="2.40.370.10">
    <property type="entry name" value="AttH-like domain"/>
    <property type="match status" value="2"/>
</dbReference>
<organism evidence="3 4">
    <name type="scientific">Pseudoalteromonas ulvae</name>
    <dbReference type="NCBI Taxonomy" id="107327"/>
    <lineage>
        <taxon>Bacteria</taxon>
        <taxon>Pseudomonadati</taxon>
        <taxon>Pseudomonadota</taxon>
        <taxon>Gammaproteobacteria</taxon>
        <taxon>Alteromonadales</taxon>
        <taxon>Pseudoalteromonadaceae</taxon>
        <taxon>Pseudoalteromonas</taxon>
    </lineage>
</organism>
<comment type="caution">
    <text evidence="3">The sequence shown here is derived from an EMBL/GenBank/DDBJ whole genome shotgun (WGS) entry which is preliminary data.</text>
</comment>
<dbReference type="PANTHER" id="PTHR38591">
    <property type="entry name" value="HYDROLASE"/>
    <property type="match status" value="1"/>
</dbReference>
<dbReference type="Pfam" id="PF17186">
    <property type="entry name" value="Lipocalin_9"/>
    <property type="match status" value="1"/>
</dbReference>
<dbReference type="AlphaFoldDB" id="A0A244CLL8"/>
<protein>
    <submittedName>
        <fullName evidence="3">ABC transporter</fullName>
    </submittedName>
</protein>
<evidence type="ECO:0000256" key="1">
    <source>
        <dbReference type="SAM" id="SignalP"/>
    </source>
</evidence>
<proteinExistence type="predicted"/>
<evidence type="ECO:0000313" key="4">
    <source>
        <dbReference type="Proteomes" id="UP000194841"/>
    </source>
</evidence>
<evidence type="ECO:0000313" key="3">
    <source>
        <dbReference type="EMBL" id="OUL56492.1"/>
    </source>
</evidence>
<accession>A0A244CLL8</accession>
<feature type="domain" description="AttH" evidence="2">
    <location>
        <begin position="72"/>
        <end position="236"/>
    </location>
</feature>
<name>A0A244CLL8_PSEDV</name>
<dbReference type="Pfam" id="PF07143">
    <property type="entry name" value="CrtC"/>
    <property type="match status" value="1"/>
</dbReference>
<dbReference type="PROSITE" id="PS51257">
    <property type="entry name" value="PROKAR_LIPOPROTEIN"/>
    <property type="match status" value="1"/>
</dbReference>
<dbReference type="EMBL" id="MWPV01000006">
    <property type="protein sequence ID" value="OUL56492.1"/>
    <property type="molecule type" value="Genomic_DNA"/>
</dbReference>
<dbReference type="Proteomes" id="UP000194841">
    <property type="component" value="Unassembled WGS sequence"/>
</dbReference>
<dbReference type="SUPFAM" id="SSF159245">
    <property type="entry name" value="AttH-like"/>
    <property type="match status" value="1"/>
</dbReference>
<dbReference type="InterPro" id="IPR023374">
    <property type="entry name" value="AttH-like_dom_sf"/>
</dbReference>
<dbReference type="PANTHER" id="PTHR38591:SF1">
    <property type="entry name" value="BLL1000 PROTEIN"/>
    <property type="match status" value="1"/>
</dbReference>
<feature type="chain" id="PRO_5012896422" evidence="1">
    <location>
        <begin position="32"/>
        <end position="365"/>
    </location>
</feature>
<reference evidence="3 4" key="1">
    <citation type="submission" date="2017-02" db="EMBL/GenBank/DDBJ databases">
        <title>Pseudoalteromonas ulvae TC14 Genome.</title>
        <authorList>
            <person name="Molmeret M."/>
        </authorList>
    </citation>
    <scope>NUCLEOTIDE SEQUENCE [LARGE SCALE GENOMIC DNA]</scope>
    <source>
        <strain evidence="3">TC14</strain>
    </source>
</reference>
<dbReference type="InterPro" id="IPR010791">
    <property type="entry name" value="AttH_dom"/>
</dbReference>
<sequence length="365" mass="40492">MKLPLLCATKNATKCATKLILVLISIVLLQACEPAPAPQDANALQTVSGQPVDQTRGVRLPQDHGPHLAQGIEWWYVTANLTADTGETFGAQWTLFRTQMPLPFKSTWWDNQLYFAHFALQHQQSHVAFERFARAGQASISASPFSAQLDDWSLTSSGQDFLPLQMHAKQDNYAIDVSLKQSPMVLHGNNGYSQKTASGHASYYFSYPFLDTSGTLTFNGQQYTVTGNAWYDREWSASLLDKSQLGWDWFSLVSTDSPKQGLMVFCIRDAQQHYNNCSGTRITEHGAATPIPHANIKLQVLAHTELGGTKYPSQWQIDLPGLAPIVVDTLTKDSRNRLTIPYWEGRVQTSGGFIGLGYAELAGYE</sequence>
<feature type="signal peptide" evidence="1">
    <location>
        <begin position="1"/>
        <end position="31"/>
    </location>
</feature>
<gene>
    <name evidence="3" type="ORF">B1199_17675</name>
</gene>
<dbReference type="RefSeq" id="WP_086745463.1">
    <property type="nucleotide sequence ID" value="NZ_MWPV01000006.1"/>
</dbReference>
<keyword evidence="1" id="KW-0732">Signal</keyword>
<evidence type="ECO:0000259" key="2">
    <source>
        <dbReference type="Pfam" id="PF07143"/>
    </source>
</evidence>
<dbReference type="OrthoDB" id="9770826at2"/>
<keyword evidence="4" id="KW-1185">Reference proteome</keyword>